<evidence type="ECO:0000259" key="10">
    <source>
        <dbReference type="PROSITE" id="PS50157"/>
    </source>
</evidence>
<evidence type="ECO:0000256" key="2">
    <source>
        <dbReference type="ARBA" id="ARBA00022723"/>
    </source>
</evidence>
<dbReference type="AlphaFoldDB" id="A0A2P7Z7Q0"/>
<evidence type="ECO:0000256" key="4">
    <source>
        <dbReference type="ARBA" id="ARBA00022833"/>
    </source>
</evidence>
<dbReference type="PANTHER" id="PTHR46179">
    <property type="entry name" value="ZINC FINGER PROTEIN"/>
    <property type="match status" value="1"/>
</dbReference>
<keyword evidence="5" id="KW-0805">Transcription regulation</keyword>
<dbReference type="InterPro" id="IPR013087">
    <property type="entry name" value="Znf_C2H2_type"/>
</dbReference>
<feature type="domain" description="C2H2-type" evidence="10">
    <location>
        <begin position="405"/>
        <end position="435"/>
    </location>
</feature>
<dbReference type="GO" id="GO:0005634">
    <property type="term" value="C:nucleus"/>
    <property type="evidence" value="ECO:0007669"/>
    <property type="project" value="UniProtKB-SubCell"/>
</dbReference>
<dbReference type="GO" id="GO:0008270">
    <property type="term" value="F:zinc ion binding"/>
    <property type="evidence" value="ECO:0007669"/>
    <property type="project" value="UniProtKB-KW"/>
</dbReference>
<dbReference type="EMBL" id="NHZQ01000289">
    <property type="protein sequence ID" value="PSK44239.1"/>
    <property type="molecule type" value="Genomic_DNA"/>
</dbReference>
<reference evidence="11 12" key="1">
    <citation type="submission" date="2017-05" db="EMBL/GenBank/DDBJ databases">
        <title>Draft genome sequence of Elsinoe australis.</title>
        <authorList>
            <person name="Cheng Q."/>
        </authorList>
    </citation>
    <scope>NUCLEOTIDE SEQUENCE [LARGE SCALE GENOMIC DNA]</scope>
    <source>
        <strain evidence="11 12">NL1</strain>
    </source>
</reference>
<comment type="caution">
    <text evidence="11">The sequence shown here is derived from an EMBL/GenBank/DDBJ whole genome shotgun (WGS) entry which is preliminary data.</text>
</comment>
<evidence type="ECO:0000256" key="8">
    <source>
        <dbReference type="PROSITE-ProRule" id="PRU00042"/>
    </source>
</evidence>
<dbReference type="PANTHER" id="PTHR46179:SF13">
    <property type="entry name" value="C2H2-TYPE DOMAIN-CONTAINING PROTEIN"/>
    <property type="match status" value="1"/>
</dbReference>
<dbReference type="PROSITE" id="PS50157">
    <property type="entry name" value="ZINC_FINGER_C2H2_2"/>
    <property type="match status" value="1"/>
</dbReference>
<dbReference type="Proteomes" id="UP000243723">
    <property type="component" value="Unassembled WGS sequence"/>
</dbReference>
<dbReference type="InterPro" id="IPR051061">
    <property type="entry name" value="Zinc_finger_trans_reg"/>
</dbReference>
<proteinExistence type="predicted"/>
<evidence type="ECO:0000313" key="11">
    <source>
        <dbReference type="EMBL" id="PSK44239.1"/>
    </source>
</evidence>
<feature type="compositionally biased region" description="Polar residues" evidence="9">
    <location>
        <begin position="278"/>
        <end position="292"/>
    </location>
</feature>
<organism evidence="11 12">
    <name type="scientific">Elsinoe australis</name>
    <dbReference type="NCBI Taxonomy" id="40998"/>
    <lineage>
        <taxon>Eukaryota</taxon>
        <taxon>Fungi</taxon>
        <taxon>Dikarya</taxon>
        <taxon>Ascomycota</taxon>
        <taxon>Pezizomycotina</taxon>
        <taxon>Dothideomycetes</taxon>
        <taxon>Dothideomycetidae</taxon>
        <taxon>Myriangiales</taxon>
        <taxon>Elsinoaceae</taxon>
        <taxon>Elsinoe</taxon>
    </lineage>
</organism>
<name>A0A2P7Z7Q0_9PEZI</name>
<dbReference type="PROSITE" id="PS00028">
    <property type="entry name" value="ZINC_FINGER_C2H2_1"/>
    <property type="match status" value="2"/>
</dbReference>
<evidence type="ECO:0000256" key="3">
    <source>
        <dbReference type="ARBA" id="ARBA00022771"/>
    </source>
</evidence>
<protein>
    <submittedName>
        <fullName evidence="11">Asparagine-rich zinc finger protein AZF1</fullName>
    </submittedName>
</protein>
<evidence type="ECO:0000313" key="12">
    <source>
        <dbReference type="Proteomes" id="UP000243723"/>
    </source>
</evidence>
<accession>A0A2P7Z7Q0</accession>
<evidence type="ECO:0000256" key="1">
    <source>
        <dbReference type="ARBA" id="ARBA00004123"/>
    </source>
</evidence>
<evidence type="ECO:0000256" key="5">
    <source>
        <dbReference type="ARBA" id="ARBA00023015"/>
    </source>
</evidence>
<dbReference type="SMART" id="SM00355">
    <property type="entry name" value="ZnF_C2H2"/>
    <property type="match status" value="5"/>
</dbReference>
<dbReference type="GO" id="GO:0006357">
    <property type="term" value="P:regulation of transcription by RNA polymerase II"/>
    <property type="evidence" value="ECO:0007669"/>
    <property type="project" value="TreeGrafter"/>
</dbReference>
<keyword evidence="3 8" id="KW-0863">Zinc-finger</keyword>
<gene>
    <name evidence="11" type="ORF">B9Z65_219</name>
</gene>
<comment type="subcellular location">
    <subcellularLocation>
        <location evidence="1">Nucleus</location>
    </subcellularLocation>
</comment>
<keyword evidence="4" id="KW-0862">Zinc</keyword>
<feature type="region of interest" description="Disordered" evidence="9">
    <location>
        <begin position="243"/>
        <end position="330"/>
    </location>
</feature>
<keyword evidence="7" id="KW-0539">Nucleus</keyword>
<evidence type="ECO:0000256" key="9">
    <source>
        <dbReference type="SAM" id="MobiDB-lite"/>
    </source>
</evidence>
<keyword evidence="12" id="KW-1185">Reference proteome</keyword>
<dbReference type="OrthoDB" id="8117402at2759"/>
<keyword evidence="6" id="KW-0804">Transcription</keyword>
<evidence type="ECO:0000256" key="6">
    <source>
        <dbReference type="ARBA" id="ARBA00023163"/>
    </source>
</evidence>
<feature type="compositionally biased region" description="Low complexity" evidence="9">
    <location>
        <begin position="305"/>
        <end position="324"/>
    </location>
</feature>
<sequence>MAALPVKCTYIWCGKSFVTEKDMKSHKHHDPEHHYCRKCDYDAKDWDDMLDHKVEAMAPFIIGDKRHDKHKKMKHLCCEYCSEDFKSMEGRMNHRREMHQAAQYIECQGCGPEFDEETDQIVTAYCRMVLMRPSQLIEHYERGKCPYVSSSEFNAERQHKHIVKQILADPDVFSSTISASRAMVAAEEWSEAGSELTDISSQGGVGLLDDNNSTEAGGYETLVPRLQLQNLIDQDIDNAIDPVRKERASSTDISSSSLVWPRTRSSTNRPAPMIFRQGISSSRNEVQMQSLTSPPPLTNADTDSDSGSSSSSQATARAASPSRSLVPSTHGSLASYMSEIRSTTTGIDWAALARTRALNESLNTRRPSSAAVTLQRSNLFTARWYDPHSPSYNPDLFWSTLNELYTCPFGSCDATFEHQIDMETHLRYTHVMTRNKCPTCLKTFETVTGLVRHFEASVRGSRCWIATTRQFAQVLCEVTGGFLDVTDVGRREGENKLAGYVRDRDGSVVKVDGEVGSAGGVMEKRFDAATPEGFEERKWEDKGVERENERRAGRVGGWQARWGGDVVW</sequence>
<evidence type="ECO:0000256" key="7">
    <source>
        <dbReference type="ARBA" id="ARBA00023242"/>
    </source>
</evidence>
<feature type="compositionally biased region" description="Polar residues" evidence="9">
    <location>
        <begin position="250"/>
        <end position="269"/>
    </location>
</feature>
<dbReference type="Gene3D" id="3.30.160.60">
    <property type="entry name" value="Classic Zinc Finger"/>
    <property type="match status" value="1"/>
</dbReference>
<keyword evidence="2" id="KW-0479">Metal-binding</keyword>